<evidence type="ECO:0000256" key="3">
    <source>
        <dbReference type="ARBA" id="ARBA00022692"/>
    </source>
</evidence>
<keyword evidence="6 9" id="KW-0472">Membrane</keyword>
<feature type="transmembrane region" description="Helical" evidence="9">
    <location>
        <begin position="238"/>
        <end position="257"/>
    </location>
</feature>
<name>G7E5X3_MIXOS</name>
<evidence type="ECO:0000259" key="10">
    <source>
        <dbReference type="PROSITE" id="PS51371"/>
    </source>
</evidence>
<evidence type="ECO:0000256" key="2">
    <source>
        <dbReference type="ARBA" id="ARBA00022448"/>
    </source>
</evidence>
<feature type="transmembrane region" description="Helical" evidence="9">
    <location>
        <begin position="162"/>
        <end position="186"/>
    </location>
</feature>
<feature type="transmembrane region" description="Helical" evidence="9">
    <location>
        <begin position="457"/>
        <end position="477"/>
    </location>
</feature>
<dbReference type="HOGENOM" id="CLU_003181_2_2_1"/>
<dbReference type="Gene3D" id="1.10.3080.10">
    <property type="entry name" value="Clc chloride channel"/>
    <property type="match status" value="1"/>
</dbReference>
<protein>
    <recommendedName>
        <fullName evidence="9">Chloride channel protein</fullName>
    </recommendedName>
</protein>
<keyword evidence="7 9" id="KW-0868">Chloride</keyword>
<evidence type="ECO:0000256" key="4">
    <source>
        <dbReference type="ARBA" id="ARBA00022989"/>
    </source>
</evidence>
<reference evidence="11 12" key="1">
    <citation type="journal article" date="2011" name="J. Gen. Appl. Microbiol.">
        <title>Draft genome sequencing of the enigmatic basidiomycete Mixia osmundae.</title>
        <authorList>
            <person name="Nishida H."/>
            <person name="Nagatsuka Y."/>
            <person name="Sugiyama J."/>
        </authorList>
    </citation>
    <scope>NUCLEOTIDE SEQUENCE [LARGE SCALE GENOMIC DNA]</scope>
    <source>
        <strain evidence="12">CBS 9802 / IAM 14324 / JCM 22182 / KY 12970</strain>
    </source>
</reference>
<dbReference type="InParanoid" id="G7E5X3"/>
<dbReference type="Gene3D" id="3.10.580.20">
    <property type="match status" value="1"/>
</dbReference>
<feature type="transmembrane region" description="Helical" evidence="9">
    <location>
        <begin position="301"/>
        <end position="321"/>
    </location>
</feature>
<dbReference type="GO" id="GO:0005794">
    <property type="term" value="C:Golgi apparatus"/>
    <property type="evidence" value="ECO:0007669"/>
    <property type="project" value="TreeGrafter"/>
</dbReference>
<dbReference type="Pfam" id="PF00571">
    <property type="entry name" value="CBS"/>
    <property type="match status" value="1"/>
</dbReference>
<dbReference type="AlphaFoldDB" id="G7E5X3"/>
<dbReference type="EMBL" id="BABT02000150">
    <property type="protein sequence ID" value="GAA98233.1"/>
    <property type="molecule type" value="Genomic_DNA"/>
</dbReference>
<dbReference type="OMA" id="CLDWTPW"/>
<dbReference type="GO" id="GO:0005247">
    <property type="term" value="F:voltage-gated chloride channel activity"/>
    <property type="evidence" value="ECO:0007669"/>
    <property type="project" value="TreeGrafter"/>
</dbReference>
<dbReference type="InterPro" id="IPR000644">
    <property type="entry name" value="CBS_dom"/>
</dbReference>
<dbReference type="InterPro" id="IPR046342">
    <property type="entry name" value="CBS_dom_sf"/>
</dbReference>
<evidence type="ECO:0000313" key="12">
    <source>
        <dbReference type="Proteomes" id="UP000009131"/>
    </source>
</evidence>
<feature type="domain" description="CBS" evidence="10">
    <location>
        <begin position="684"/>
        <end position="741"/>
    </location>
</feature>
<dbReference type="InterPro" id="IPR001807">
    <property type="entry name" value="ClC"/>
</dbReference>
<evidence type="ECO:0000256" key="1">
    <source>
        <dbReference type="ARBA" id="ARBA00004141"/>
    </source>
</evidence>
<feature type="domain" description="CBS" evidence="10">
    <location>
        <begin position="589"/>
        <end position="651"/>
    </location>
</feature>
<feature type="transmembrane region" description="Helical" evidence="9">
    <location>
        <begin position="86"/>
        <end position="106"/>
    </location>
</feature>
<keyword evidence="8" id="KW-0129">CBS domain</keyword>
<dbReference type="PANTHER" id="PTHR45711">
    <property type="entry name" value="CHLORIDE CHANNEL PROTEIN"/>
    <property type="match status" value="1"/>
</dbReference>
<dbReference type="PRINTS" id="PR00762">
    <property type="entry name" value="CLCHANNEL"/>
</dbReference>
<keyword evidence="3 9" id="KW-0812">Transmembrane</keyword>
<evidence type="ECO:0000256" key="6">
    <source>
        <dbReference type="ARBA" id="ARBA00023136"/>
    </source>
</evidence>
<comment type="caution">
    <text evidence="11">The sequence shown here is derived from an EMBL/GenBank/DDBJ whole genome shotgun (WGS) entry which is preliminary data.</text>
</comment>
<dbReference type="RefSeq" id="XP_014569245.1">
    <property type="nucleotide sequence ID" value="XM_014713759.1"/>
</dbReference>
<dbReference type="SUPFAM" id="SSF54631">
    <property type="entry name" value="CBS-domain pair"/>
    <property type="match status" value="1"/>
</dbReference>
<keyword evidence="12" id="KW-1185">Reference proteome</keyword>
<sequence>MASPESARSGRLSGRRFVGARTLTDEWDEDASEEEYEYLDERNRVAYSNFSTIDWAHEYDKERARKADIQAIPGPRGRLLLWQDIVTPWIVIFATGTSVGLLAAALDILSAWLAQLKLGVCGDDVWLDQVACCAGLEPGEICYSWKTWSNLFGLRSSVGQSLMAYTIYVTLAVGFATTSAFLVRVYAPYAFHSGIPEIKTILGGFIIHGYLAPWVLLIKSVGLSLSVASGLALGKEGPLVHVASCIGGIAASSFAVFRDNEARTREIISAASAAGVSVAFGAPLGGVLFSLEEVSSFFPGAVLWQSFVCAVIAAVTLQYSIGKLVLFPVTANLILRGFELVPFVFLGICGGLYGHAFIQLNSEYARFRRSSFLRHYPVFEVTGVAFVTAFISYLITFMRVPMSELVASLFQACSTADNLGLCDRDGELAVVFSLLVTAFVFTALTAVTFGMKLPAGLFMPTIAIGGCFGRALGILLAKWQREQAHLWIFSSCPADGACISPSVYAVLGSAAALAGVTRMTVSLVVIVMELTGAVSLVMQVMLCVLVSKFVGDFFSRDGIYEAWINLRHFPFLNTKIEYRDDTLLASDVMTGAGAITCLSDMSMSIIEVERLLNATRYRGFPVIDNDNAKTFLSYATREELGQALEHARTQLGATDDSICRLAMPMRGYSTIDDRDEGVDLRAWVEQTPFVMSPGMPMEVVIQVFQRMGLRHIIFVKHGRLAGMLTKHDVNHHLRIRNEGDSARLDLLRKRVKHMAPLRSGSPDAPSQNGHT</sequence>
<keyword evidence="2 9" id="KW-0813">Transport</keyword>
<feature type="transmembrane region" description="Helical" evidence="9">
    <location>
        <begin position="376"/>
        <end position="395"/>
    </location>
</feature>
<comment type="subcellular location">
    <subcellularLocation>
        <location evidence="1 9">Membrane</location>
        <topology evidence="1 9">Multi-pass membrane protein</topology>
    </subcellularLocation>
</comment>
<feature type="transmembrane region" description="Helical" evidence="9">
    <location>
        <begin position="198"/>
        <end position="218"/>
    </location>
</feature>
<dbReference type="eggNOG" id="KOG0475">
    <property type="taxonomic scope" value="Eukaryota"/>
</dbReference>
<dbReference type="SUPFAM" id="SSF81340">
    <property type="entry name" value="Clc chloride channel"/>
    <property type="match status" value="1"/>
</dbReference>
<dbReference type="STRING" id="764103.G7E5X3"/>
<dbReference type="PANTHER" id="PTHR45711:SF6">
    <property type="entry name" value="CHLORIDE CHANNEL PROTEIN"/>
    <property type="match status" value="1"/>
</dbReference>
<feature type="transmembrane region" description="Helical" evidence="9">
    <location>
        <begin position="523"/>
        <end position="546"/>
    </location>
</feature>
<dbReference type="Pfam" id="PF00654">
    <property type="entry name" value="Voltage_CLC"/>
    <property type="match status" value="1"/>
</dbReference>
<dbReference type="SMART" id="SM00116">
    <property type="entry name" value="CBS"/>
    <property type="match status" value="2"/>
</dbReference>
<evidence type="ECO:0000256" key="8">
    <source>
        <dbReference type="PROSITE-ProRule" id="PRU00703"/>
    </source>
</evidence>
<dbReference type="CDD" id="cd04591">
    <property type="entry name" value="CBS_pair_voltage-gated_CLC_euk_bac"/>
    <property type="match status" value="1"/>
</dbReference>
<evidence type="ECO:0000256" key="5">
    <source>
        <dbReference type="ARBA" id="ARBA00023065"/>
    </source>
</evidence>
<dbReference type="OrthoDB" id="44789at2759"/>
<keyword evidence="5 9" id="KW-0406">Ion transport</keyword>
<dbReference type="PROSITE" id="PS51371">
    <property type="entry name" value="CBS"/>
    <property type="match status" value="2"/>
</dbReference>
<gene>
    <name evidence="11" type="primary">Mo04916</name>
    <name evidence="11" type="ORF">E5Q_04916</name>
</gene>
<dbReference type="CDD" id="cd03684">
    <property type="entry name" value="ClC_3_like"/>
    <property type="match status" value="1"/>
</dbReference>
<feature type="transmembrane region" description="Helical" evidence="9">
    <location>
        <begin position="269"/>
        <end position="289"/>
    </location>
</feature>
<keyword evidence="4 9" id="KW-1133">Transmembrane helix</keyword>
<organism evidence="11 12">
    <name type="scientific">Mixia osmundae (strain CBS 9802 / IAM 14324 / JCM 22182 / KY 12970)</name>
    <dbReference type="NCBI Taxonomy" id="764103"/>
    <lineage>
        <taxon>Eukaryota</taxon>
        <taxon>Fungi</taxon>
        <taxon>Dikarya</taxon>
        <taxon>Basidiomycota</taxon>
        <taxon>Pucciniomycotina</taxon>
        <taxon>Mixiomycetes</taxon>
        <taxon>Mixiales</taxon>
        <taxon>Mixiaceae</taxon>
        <taxon>Mixia</taxon>
    </lineage>
</organism>
<dbReference type="Proteomes" id="UP000009131">
    <property type="component" value="Unassembled WGS sequence"/>
</dbReference>
<accession>G7E5X3</accession>
<proteinExistence type="inferred from homology"/>
<dbReference type="GO" id="GO:0005769">
    <property type="term" value="C:early endosome"/>
    <property type="evidence" value="ECO:0007669"/>
    <property type="project" value="TreeGrafter"/>
</dbReference>
<feature type="transmembrane region" description="Helical" evidence="9">
    <location>
        <begin position="428"/>
        <end position="451"/>
    </location>
</feature>
<comment type="similarity">
    <text evidence="9">Belongs to the chloride channel (TC 2.A.49) family.</text>
</comment>
<dbReference type="GO" id="GO:0005886">
    <property type="term" value="C:plasma membrane"/>
    <property type="evidence" value="ECO:0007669"/>
    <property type="project" value="TreeGrafter"/>
</dbReference>
<evidence type="ECO:0000313" key="11">
    <source>
        <dbReference type="EMBL" id="GAA98233.1"/>
    </source>
</evidence>
<dbReference type="Gene3D" id="3.90.1280.20">
    <property type="match status" value="1"/>
</dbReference>
<dbReference type="InterPro" id="IPR014743">
    <property type="entry name" value="Cl-channel_core"/>
</dbReference>
<evidence type="ECO:0000256" key="9">
    <source>
        <dbReference type="RuleBase" id="RU361221"/>
    </source>
</evidence>
<feature type="transmembrane region" description="Helical" evidence="9">
    <location>
        <begin position="333"/>
        <end position="356"/>
    </location>
</feature>
<evidence type="ECO:0000256" key="7">
    <source>
        <dbReference type="ARBA" id="ARBA00023214"/>
    </source>
</evidence>
<reference evidence="11 12" key="2">
    <citation type="journal article" date="2012" name="Open Biol.">
        <title>Characteristics of nucleosomes and linker DNA regions on the genome of the basidiomycete Mixia osmundae revealed by mono- and dinucleosome mapping.</title>
        <authorList>
            <person name="Nishida H."/>
            <person name="Kondo S."/>
            <person name="Matsumoto T."/>
            <person name="Suzuki Y."/>
            <person name="Yoshikawa H."/>
            <person name="Taylor T.D."/>
            <person name="Sugiyama J."/>
        </authorList>
    </citation>
    <scope>NUCLEOTIDE SEQUENCE [LARGE SCALE GENOMIC DNA]</scope>
    <source>
        <strain evidence="12">CBS 9802 / IAM 14324 / JCM 22182 / KY 12970</strain>
    </source>
</reference>